<dbReference type="Pfam" id="PF02779">
    <property type="entry name" value="Transket_pyr"/>
    <property type="match status" value="1"/>
</dbReference>
<organism evidence="12 13">
    <name type="scientific">Allobranchiibius huperziae</name>
    <dbReference type="NCBI Taxonomy" id="1874116"/>
    <lineage>
        <taxon>Bacteria</taxon>
        <taxon>Bacillati</taxon>
        <taxon>Actinomycetota</taxon>
        <taxon>Actinomycetes</taxon>
        <taxon>Micrococcales</taxon>
        <taxon>Dermacoccaceae</taxon>
        <taxon>Allobranchiibius</taxon>
    </lineage>
</organism>
<dbReference type="InterPro" id="IPR029061">
    <property type="entry name" value="THDP-binding"/>
</dbReference>
<evidence type="ECO:0000256" key="7">
    <source>
        <dbReference type="ARBA" id="ARBA00022977"/>
    </source>
</evidence>
<evidence type="ECO:0000256" key="4">
    <source>
        <dbReference type="ARBA" id="ARBA00022679"/>
    </source>
</evidence>
<dbReference type="AlphaFoldDB" id="A0A853DA05"/>
<feature type="binding site" evidence="10">
    <location>
        <position position="150"/>
    </location>
    <ligand>
        <name>Mg(2+)</name>
        <dbReference type="ChEBI" id="CHEBI:18420"/>
    </ligand>
</feature>
<evidence type="ECO:0000256" key="1">
    <source>
        <dbReference type="ARBA" id="ARBA00004980"/>
    </source>
</evidence>
<feature type="binding site" evidence="10">
    <location>
        <begin position="119"/>
        <end position="121"/>
    </location>
    <ligand>
        <name>thiamine diphosphate</name>
        <dbReference type="ChEBI" id="CHEBI:58937"/>
    </ligand>
</feature>
<dbReference type="SUPFAM" id="SSF52922">
    <property type="entry name" value="TK C-terminal domain-like"/>
    <property type="match status" value="1"/>
</dbReference>
<evidence type="ECO:0000256" key="9">
    <source>
        <dbReference type="ARBA" id="ARBA00023229"/>
    </source>
</evidence>
<evidence type="ECO:0000259" key="11">
    <source>
        <dbReference type="SMART" id="SM00861"/>
    </source>
</evidence>
<comment type="cofactor">
    <cofactor evidence="10">
        <name>Mg(2+)</name>
        <dbReference type="ChEBI" id="CHEBI:18420"/>
    </cofactor>
    <text evidence="10">Binds 1 Mg(2+) ion per subunit.</text>
</comment>
<feature type="binding site" evidence="10">
    <location>
        <begin position="151"/>
        <end position="152"/>
    </location>
    <ligand>
        <name>thiamine diphosphate</name>
        <dbReference type="ChEBI" id="CHEBI:58937"/>
    </ligand>
</feature>
<dbReference type="InterPro" id="IPR005475">
    <property type="entry name" value="Transketolase-like_Pyr-bd"/>
</dbReference>
<protein>
    <recommendedName>
        <fullName evidence="10">1-deoxy-D-xylulose-5-phosphate synthase</fullName>
        <ecNumber evidence="10">2.2.1.7</ecNumber>
    </recommendedName>
    <alternativeName>
        <fullName evidence="10">1-deoxyxylulose-5-phosphate synthase</fullName>
        <shortName evidence="10">DXP synthase</shortName>
        <shortName evidence="10">DXPS</shortName>
    </alternativeName>
</protein>
<dbReference type="Proteomes" id="UP000571817">
    <property type="component" value="Unassembled WGS sequence"/>
</dbReference>
<comment type="similarity">
    <text evidence="2 10">Belongs to the transketolase family. DXPS subfamily.</text>
</comment>
<dbReference type="InterPro" id="IPR020826">
    <property type="entry name" value="Transketolase_BS"/>
</dbReference>
<feature type="binding site" evidence="10">
    <location>
        <position position="334"/>
    </location>
    <ligand>
        <name>thiamine diphosphate</name>
        <dbReference type="ChEBI" id="CHEBI:58937"/>
    </ligand>
</feature>
<dbReference type="Gene3D" id="3.40.50.920">
    <property type="match status" value="1"/>
</dbReference>
<evidence type="ECO:0000256" key="6">
    <source>
        <dbReference type="ARBA" id="ARBA00022842"/>
    </source>
</evidence>
<dbReference type="InterPro" id="IPR033248">
    <property type="entry name" value="Transketolase_C"/>
</dbReference>
<dbReference type="PANTHER" id="PTHR43322:SF5">
    <property type="entry name" value="1-DEOXY-D-XYLULOSE-5-PHOSPHATE SYNTHASE, CHLOROPLASTIC"/>
    <property type="match status" value="1"/>
</dbReference>
<dbReference type="PROSITE" id="PS00802">
    <property type="entry name" value="TRANSKETOLASE_2"/>
    <property type="match status" value="1"/>
</dbReference>
<dbReference type="Gene3D" id="3.40.50.970">
    <property type="match status" value="2"/>
</dbReference>
<evidence type="ECO:0000313" key="12">
    <source>
        <dbReference type="EMBL" id="NYJ73788.1"/>
    </source>
</evidence>
<reference evidence="12 13" key="1">
    <citation type="submission" date="2020-07" db="EMBL/GenBank/DDBJ databases">
        <title>Sequencing the genomes of 1000 actinobacteria strains.</title>
        <authorList>
            <person name="Klenk H.-P."/>
        </authorList>
    </citation>
    <scope>NUCLEOTIDE SEQUENCE [LARGE SCALE GENOMIC DNA]</scope>
    <source>
        <strain evidence="12 13">DSM 29531</strain>
    </source>
</reference>
<dbReference type="CDD" id="cd02007">
    <property type="entry name" value="TPP_DXS"/>
    <property type="match status" value="1"/>
</dbReference>
<dbReference type="EC" id="2.2.1.7" evidence="10"/>
<feature type="domain" description="Transketolase-like pyrimidine-binding" evidence="11">
    <location>
        <begin position="283"/>
        <end position="447"/>
    </location>
</feature>
<comment type="catalytic activity">
    <reaction evidence="10">
        <text>D-glyceraldehyde 3-phosphate + pyruvate + H(+) = 1-deoxy-D-xylulose 5-phosphate + CO2</text>
        <dbReference type="Rhea" id="RHEA:12605"/>
        <dbReference type="ChEBI" id="CHEBI:15361"/>
        <dbReference type="ChEBI" id="CHEBI:15378"/>
        <dbReference type="ChEBI" id="CHEBI:16526"/>
        <dbReference type="ChEBI" id="CHEBI:57792"/>
        <dbReference type="ChEBI" id="CHEBI:59776"/>
        <dbReference type="EC" id="2.2.1.7"/>
    </reaction>
</comment>
<dbReference type="CDD" id="cd07033">
    <property type="entry name" value="TPP_PYR_DXS_TK_like"/>
    <property type="match status" value="1"/>
</dbReference>
<dbReference type="GO" id="GO:0030976">
    <property type="term" value="F:thiamine pyrophosphate binding"/>
    <property type="evidence" value="ECO:0007669"/>
    <property type="project" value="UniProtKB-UniRule"/>
</dbReference>
<dbReference type="NCBIfam" id="NF003933">
    <property type="entry name" value="PRK05444.2-2"/>
    <property type="match status" value="1"/>
</dbReference>
<keyword evidence="5 10" id="KW-0479">Metal-binding</keyword>
<dbReference type="Pfam" id="PF02780">
    <property type="entry name" value="Transketolase_C"/>
    <property type="match status" value="1"/>
</dbReference>
<dbReference type="UniPathway" id="UPA00064">
    <property type="reaction ID" value="UER00091"/>
</dbReference>
<comment type="caution">
    <text evidence="12">The sequence shown here is derived from an EMBL/GenBank/DDBJ whole genome shotgun (WGS) entry which is preliminary data.</text>
</comment>
<dbReference type="GO" id="GO:0016114">
    <property type="term" value="P:terpenoid biosynthetic process"/>
    <property type="evidence" value="ECO:0007669"/>
    <property type="project" value="UniProtKB-UniRule"/>
</dbReference>
<dbReference type="PANTHER" id="PTHR43322">
    <property type="entry name" value="1-D-DEOXYXYLULOSE 5-PHOSPHATE SYNTHASE-RELATED"/>
    <property type="match status" value="1"/>
</dbReference>
<comment type="pathway">
    <text evidence="1 10">Metabolic intermediate biosynthesis; 1-deoxy-D-xylulose 5-phosphate biosynthesis; 1-deoxy-D-xylulose 5-phosphate from D-glyceraldehyde 3-phosphate and pyruvate: step 1/1.</text>
</comment>
<dbReference type="SUPFAM" id="SSF52518">
    <property type="entry name" value="Thiamin diphosphate-binding fold (THDP-binding)"/>
    <property type="match status" value="1"/>
</dbReference>
<keyword evidence="9 10" id="KW-0414">Isoprene biosynthesis</keyword>
<dbReference type="GO" id="GO:0009228">
    <property type="term" value="P:thiamine biosynthetic process"/>
    <property type="evidence" value="ECO:0007669"/>
    <property type="project" value="UniProtKB-UniRule"/>
</dbReference>
<keyword evidence="8 10" id="KW-0786">Thiamine pyrophosphate</keyword>
<dbReference type="FunFam" id="3.40.50.970:FF:000005">
    <property type="entry name" value="1-deoxy-D-xylulose-5-phosphate synthase"/>
    <property type="match status" value="1"/>
</dbReference>
<dbReference type="FunFam" id="3.40.50.970:FF:000010">
    <property type="entry name" value="1-deoxy-D-xylulose-5-phosphate synthase"/>
    <property type="match status" value="1"/>
</dbReference>
<dbReference type="EMBL" id="JACCFW010000001">
    <property type="protein sequence ID" value="NYJ73788.1"/>
    <property type="molecule type" value="Genomic_DNA"/>
</dbReference>
<proteinExistence type="inferred from homology"/>
<dbReference type="PROSITE" id="PS00801">
    <property type="entry name" value="TRANSKETOLASE_1"/>
    <property type="match status" value="1"/>
</dbReference>
<keyword evidence="13" id="KW-1185">Reference proteome</keyword>
<dbReference type="Pfam" id="PF13292">
    <property type="entry name" value="DXP_synthase_N"/>
    <property type="match status" value="2"/>
</dbReference>
<dbReference type="SMART" id="SM00861">
    <property type="entry name" value="Transket_pyr"/>
    <property type="match status" value="1"/>
</dbReference>
<evidence type="ECO:0000313" key="13">
    <source>
        <dbReference type="Proteomes" id="UP000571817"/>
    </source>
</evidence>
<gene>
    <name evidence="10" type="primary">dxs</name>
    <name evidence="12" type="ORF">HNR15_000751</name>
</gene>
<dbReference type="HAMAP" id="MF_00315">
    <property type="entry name" value="DXP_synth"/>
    <property type="match status" value="1"/>
</dbReference>
<dbReference type="GO" id="GO:0005829">
    <property type="term" value="C:cytosol"/>
    <property type="evidence" value="ECO:0007669"/>
    <property type="project" value="TreeGrafter"/>
</dbReference>
<keyword evidence="6 10" id="KW-0460">Magnesium</keyword>
<evidence type="ECO:0000256" key="5">
    <source>
        <dbReference type="ARBA" id="ARBA00022723"/>
    </source>
</evidence>
<comment type="cofactor">
    <cofactor evidence="10">
        <name>thiamine diphosphate</name>
        <dbReference type="ChEBI" id="CHEBI:58937"/>
    </cofactor>
    <text evidence="10">Binds 1 thiamine pyrophosphate per subunit.</text>
</comment>
<dbReference type="GO" id="GO:0008661">
    <property type="term" value="F:1-deoxy-D-xylulose-5-phosphate synthase activity"/>
    <property type="evidence" value="ECO:0007669"/>
    <property type="project" value="UniProtKB-UniRule"/>
</dbReference>
<comment type="subunit">
    <text evidence="3 10">Homodimer.</text>
</comment>
<dbReference type="GO" id="GO:0000287">
    <property type="term" value="F:magnesium ion binding"/>
    <property type="evidence" value="ECO:0007669"/>
    <property type="project" value="UniProtKB-UniRule"/>
</dbReference>
<feature type="binding site" evidence="10">
    <location>
        <position position="179"/>
    </location>
    <ligand>
        <name>thiamine diphosphate</name>
        <dbReference type="ChEBI" id="CHEBI:58937"/>
    </ligand>
</feature>
<evidence type="ECO:0000256" key="3">
    <source>
        <dbReference type="ARBA" id="ARBA00011738"/>
    </source>
</evidence>
<name>A0A853DA05_9MICO</name>
<dbReference type="InterPro" id="IPR005477">
    <property type="entry name" value="Dxylulose-5-P_synthase"/>
</dbReference>
<accession>A0A853DA05</accession>
<evidence type="ECO:0000256" key="2">
    <source>
        <dbReference type="ARBA" id="ARBA00011081"/>
    </source>
</evidence>
<dbReference type="RefSeq" id="WP_179479258.1">
    <property type="nucleotide sequence ID" value="NZ_JACCFW010000001.1"/>
</dbReference>
<feature type="binding site" evidence="10">
    <location>
        <position position="78"/>
    </location>
    <ligand>
        <name>thiamine diphosphate</name>
        <dbReference type="ChEBI" id="CHEBI:58937"/>
    </ligand>
</feature>
<dbReference type="GO" id="GO:0019288">
    <property type="term" value="P:isopentenyl diphosphate biosynthetic process, methylerythritol 4-phosphate pathway"/>
    <property type="evidence" value="ECO:0007669"/>
    <property type="project" value="TreeGrafter"/>
</dbReference>
<dbReference type="InterPro" id="IPR009014">
    <property type="entry name" value="Transketo_C/PFOR_II"/>
</dbReference>
<comment type="function">
    <text evidence="10">Catalyzes the acyloin condensation reaction between C atoms 2 and 3 of pyruvate and glyceraldehyde 3-phosphate to yield 1-deoxy-D-xylulose-5-phosphate (DXP).</text>
</comment>
<sequence length="603" mass="64093">MPARGSGLLDRVISPADVRALDARSLPALAAEVRERLVDVVTRTGGHLGPNLGVVEVTIALHRAFDSPREPIVWDTGHQAYVHKMLTGRAADLESLRVAGGLSGYPSRRESEHDIVENSHASTSLSYADGLAKAHELTGCRRWVVAVIGDGAMTGGMAWEALNNIGGSGRNVLVVLNDNGRSYEPTVGALARHLAALREGSARSNLFETLGLRYIGPVDGHDITALERSLRAVRRRPGPTVLHVVTRKGAGYDAAEQDEADCLHTVSPAPPPALTAAVRPRGTRWTDAFATELVAIGEDRADVVAVTAAMRRPTGLLPFGTRFPHRTFDVGIAEQHAVTSAAGLATGGLHPVVAIYSTFLNRAFDQVLMDVALHRLPVTFVLDRAGITGPDGASHHGIWDVSMLGLVPGIRVAAPRDALRLRDLLREAVAEDGGPSVVRFPKGEAPAPVGAICRFGPVDVLRRRAGDGDVLLVSTGPLAAVALDAADRLEATGVAVTVVDPRWVHPLAPELVTMAAEHQLVVTLEDNAVPAGPGSALRDRLQQMSCSTKVLTVGHEARFIGVGEREDLLRERGIDVAHVVRLVQSSCWPGLRSDAVRLRALQA</sequence>
<evidence type="ECO:0000256" key="8">
    <source>
        <dbReference type="ARBA" id="ARBA00023052"/>
    </source>
</evidence>
<evidence type="ECO:0000256" key="10">
    <source>
        <dbReference type="HAMAP-Rule" id="MF_00315"/>
    </source>
</evidence>
<dbReference type="InterPro" id="IPR049557">
    <property type="entry name" value="Transketolase_CS"/>
</dbReference>
<keyword evidence="7 10" id="KW-0784">Thiamine biosynthesis</keyword>
<feature type="binding site" evidence="10">
    <location>
        <position position="252"/>
    </location>
    <ligand>
        <name>thiamine diphosphate</name>
        <dbReference type="ChEBI" id="CHEBI:58937"/>
    </ligand>
</feature>
<keyword evidence="4 10" id="KW-0808">Transferase</keyword>
<feature type="binding site" evidence="10">
    <location>
        <position position="179"/>
    </location>
    <ligand>
        <name>Mg(2+)</name>
        <dbReference type="ChEBI" id="CHEBI:18420"/>
    </ligand>
</feature>